<dbReference type="KEGG" id="pbk:Back11_38090"/>
<dbReference type="AlphaFoldDB" id="A0A3G9JH88"/>
<dbReference type="PANTHER" id="PTHR31528">
    <property type="entry name" value="4-AMINO-5-HYDROXYMETHYL-2-METHYLPYRIMIDINE PHOSPHATE SYNTHASE THI11-RELATED"/>
    <property type="match status" value="1"/>
</dbReference>
<accession>A0A3G9JH88</accession>
<name>A0A3G9JH88_9BACL</name>
<evidence type="ECO:0000256" key="2">
    <source>
        <dbReference type="SAM" id="SignalP"/>
    </source>
</evidence>
<dbReference type="PANTHER" id="PTHR31528:SF3">
    <property type="entry name" value="THIAMINE BIOSYNTHESIS PROTEIN HI_0357-RELATED"/>
    <property type="match status" value="1"/>
</dbReference>
<evidence type="ECO:0000313" key="5">
    <source>
        <dbReference type="Proteomes" id="UP000275368"/>
    </source>
</evidence>
<evidence type="ECO:0000313" key="4">
    <source>
        <dbReference type="EMBL" id="BBH22464.1"/>
    </source>
</evidence>
<dbReference type="InterPro" id="IPR015168">
    <property type="entry name" value="SsuA/THI5"/>
</dbReference>
<dbReference type="OrthoDB" id="9815602at2"/>
<feature type="signal peptide" evidence="2">
    <location>
        <begin position="1"/>
        <end position="23"/>
    </location>
</feature>
<dbReference type="Proteomes" id="UP000275368">
    <property type="component" value="Chromosome"/>
</dbReference>
<dbReference type="Gene3D" id="3.40.190.10">
    <property type="entry name" value="Periplasmic binding protein-like II"/>
    <property type="match status" value="2"/>
</dbReference>
<feature type="compositionally biased region" description="Low complexity" evidence="1">
    <location>
        <begin position="34"/>
        <end position="50"/>
    </location>
</feature>
<evidence type="ECO:0000259" key="3">
    <source>
        <dbReference type="Pfam" id="PF09084"/>
    </source>
</evidence>
<evidence type="ECO:0000256" key="1">
    <source>
        <dbReference type="SAM" id="MobiDB-lite"/>
    </source>
</evidence>
<feature type="chain" id="PRO_5043926937" evidence="2">
    <location>
        <begin position="24"/>
        <end position="377"/>
    </location>
</feature>
<sequence length="377" mass="40442">MVMKKAKARVLSVLLMGCLMLVAAGCGNKAESVASNNTPGNTSTNTPAATESGTDWAARKAENEKVGTITYITGYYYAASPPDIETVMAQELGYFKELGLNVKIQPGLDSEGMKFLAAGQAQIASAGTPSLVIQSVASGAPIKGIATFGASGTGAIMVMDDSPIKGPKDLEGKTLGFHGALPANYEAMFKNSGVDVTKIKGVSVGYDPTILSSGKVDALTVYKSNEPYIMEQAGHKVRLIDPGQYGAETSFGVIAANNDFAKAHPEAVEDFLRAVSKAHGYALAHPDESLKVLEKQSQSTYDIKAETNRWSVESKILEGSKSKGHGVAWQANEQWQREITMLFNSKVIKKTLDVNDVMDNRYIDSIYDRELLIWPQS</sequence>
<feature type="region of interest" description="Disordered" evidence="1">
    <location>
        <begin position="33"/>
        <end position="55"/>
    </location>
</feature>
<organism evidence="4 5">
    <name type="scientific">Paenibacillus baekrokdamisoli</name>
    <dbReference type="NCBI Taxonomy" id="1712516"/>
    <lineage>
        <taxon>Bacteria</taxon>
        <taxon>Bacillati</taxon>
        <taxon>Bacillota</taxon>
        <taxon>Bacilli</taxon>
        <taxon>Bacillales</taxon>
        <taxon>Paenibacillaceae</taxon>
        <taxon>Paenibacillus</taxon>
    </lineage>
</organism>
<dbReference type="GO" id="GO:0009228">
    <property type="term" value="P:thiamine biosynthetic process"/>
    <property type="evidence" value="ECO:0007669"/>
    <property type="project" value="InterPro"/>
</dbReference>
<dbReference type="SUPFAM" id="SSF53850">
    <property type="entry name" value="Periplasmic binding protein-like II"/>
    <property type="match status" value="1"/>
</dbReference>
<dbReference type="Pfam" id="PF09084">
    <property type="entry name" value="NMT1"/>
    <property type="match status" value="1"/>
</dbReference>
<keyword evidence="5" id="KW-1185">Reference proteome</keyword>
<feature type="domain" description="SsuA/THI5-like" evidence="3">
    <location>
        <begin position="86"/>
        <end position="288"/>
    </location>
</feature>
<protein>
    <submittedName>
        <fullName evidence="4">Nitrate ABC transporter substrate-binding protein</fullName>
    </submittedName>
</protein>
<dbReference type="RefSeq" id="WP_125660614.1">
    <property type="nucleotide sequence ID" value="NZ_AP019308.1"/>
</dbReference>
<reference evidence="4 5" key="1">
    <citation type="submission" date="2018-11" db="EMBL/GenBank/DDBJ databases">
        <title>Complete genome sequence of Paenibacillus baekrokdamisoli strain KCTC 33723.</title>
        <authorList>
            <person name="Kang S.W."/>
            <person name="Lee K.C."/>
            <person name="Kim K.K."/>
            <person name="Kim J.S."/>
            <person name="Kim D.S."/>
            <person name="Ko S.H."/>
            <person name="Yang S.H."/>
            <person name="Lee J.S."/>
        </authorList>
    </citation>
    <scope>NUCLEOTIDE SEQUENCE [LARGE SCALE GENOMIC DNA]</scope>
    <source>
        <strain evidence="4 5">KCTC 33723</strain>
    </source>
</reference>
<proteinExistence type="predicted"/>
<keyword evidence="2" id="KW-0732">Signal</keyword>
<dbReference type="InterPro" id="IPR027939">
    <property type="entry name" value="NMT1/THI5"/>
</dbReference>
<gene>
    <name evidence="4" type="ORF">Back11_38090</name>
</gene>
<dbReference type="PROSITE" id="PS51257">
    <property type="entry name" value="PROKAR_LIPOPROTEIN"/>
    <property type="match status" value="1"/>
</dbReference>
<dbReference type="EMBL" id="AP019308">
    <property type="protein sequence ID" value="BBH22464.1"/>
    <property type="molecule type" value="Genomic_DNA"/>
</dbReference>